<protein>
    <submittedName>
        <fullName evidence="2">Uncharacterized protein</fullName>
    </submittedName>
</protein>
<proteinExistence type="predicted"/>
<dbReference type="AlphaFoldDB" id="A0A915CRE2"/>
<reference evidence="2" key="1">
    <citation type="submission" date="2022-11" db="UniProtKB">
        <authorList>
            <consortium name="WormBaseParasite"/>
        </authorList>
    </citation>
    <scope>IDENTIFICATION</scope>
</reference>
<keyword evidence="1" id="KW-1185">Reference proteome</keyword>
<evidence type="ECO:0000313" key="1">
    <source>
        <dbReference type="Proteomes" id="UP000887574"/>
    </source>
</evidence>
<evidence type="ECO:0000313" key="2">
    <source>
        <dbReference type="WBParaSite" id="jg11836.2"/>
    </source>
</evidence>
<dbReference type="WBParaSite" id="jg11836.2">
    <property type="protein sequence ID" value="jg11836.2"/>
    <property type="gene ID" value="jg11836"/>
</dbReference>
<dbReference type="Proteomes" id="UP000887574">
    <property type="component" value="Unplaced"/>
</dbReference>
<name>A0A915CRE2_9BILA</name>
<organism evidence="1 2">
    <name type="scientific">Ditylenchus dipsaci</name>
    <dbReference type="NCBI Taxonomy" id="166011"/>
    <lineage>
        <taxon>Eukaryota</taxon>
        <taxon>Metazoa</taxon>
        <taxon>Ecdysozoa</taxon>
        <taxon>Nematoda</taxon>
        <taxon>Chromadorea</taxon>
        <taxon>Rhabditida</taxon>
        <taxon>Tylenchina</taxon>
        <taxon>Tylenchomorpha</taxon>
        <taxon>Sphaerularioidea</taxon>
        <taxon>Anguinidae</taxon>
        <taxon>Anguininae</taxon>
        <taxon>Ditylenchus</taxon>
    </lineage>
</organism>
<sequence length="140" mass="15481">MKIQIFPKEIDILGNINRQQKIEEKGVVMNGRIQFDPSQLAIGRVAATALLGLLRPDISDGDSRAFQAMAMNPRPIPPLIPTVHDLKQLLADEFPQKLGSGLNNMRFRVSNLQGGYVLLEDDEALSTLSGQQRIILGSIY</sequence>
<accession>A0A915CRE2</accession>